<dbReference type="EMBL" id="UZAK01033174">
    <property type="protein sequence ID" value="VDP35150.1"/>
    <property type="molecule type" value="Genomic_DNA"/>
</dbReference>
<accession>A0A183K2W2</accession>
<dbReference type="Pfam" id="PF01344">
    <property type="entry name" value="Kelch_1"/>
    <property type="match status" value="5"/>
</dbReference>
<dbReference type="PROSITE" id="PS50097">
    <property type="entry name" value="BTB"/>
    <property type="match status" value="1"/>
</dbReference>
<evidence type="ECO:0000256" key="1">
    <source>
        <dbReference type="ARBA" id="ARBA00022441"/>
    </source>
</evidence>
<dbReference type="PANTHER" id="PTHR24412">
    <property type="entry name" value="KELCH PROTEIN"/>
    <property type="match status" value="1"/>
</dbReference>
<dbReference type="Proteomes" id="UP000279833">
    <property type="component" value="Unassembled WGS sequence"/>
</dbReference>
<dbReference type="AlphaFoldDB" id="A0A183K2W2"/>
<dbReference type="Gene3D" id="2.120.10.80">
    <property type="entry name" value="Kelch-type beta propeller"/>
    <property type="match status" value="2"/>
</dbReference>
<dbReference type="SMART" id="SM00875">
    <property type="entry name" value="BACK"/>
    <property type="match status" value="1"/>
</dbReference>
<protein>
    <submittedName>
        <fullName evidence="6">BTB domain-containing protein</fullName>
    </submittedName>
</protein>
<gene>
    <name evidence="4" type="ORF">SCUD_LOCUS9326</name>
</gene>
<dbReference type="InterPro" id="IPR011705">
    <property type="entry name" value="BACK"/>
</dbReference>
<dbReference type="SUPFAM" id="SSF117281">
    <property type="entry name" value="Kelch motif"/>
    <property type="match status" value="2"/>
</dbReference>
<dbReference type="Gene3D" id="3.30.710.10">
    <property type="entry name" value="Potassium Channel Kv1.1, Chain A"/>
    <property type="match status" value="1"/>
</dbReference>
<dbReference type="Pfam" id="PF07707">
    <property type="entry name" value="BACK"/>
    <property type="match status" value="1"/>
</dbReference>
<evidence type="ECO:0000256" key="2">
    <source>
        <dbReference type="ARBA" id="ARBA00022737"/>
    </source>
</evidence>
<dbReference type="Pfam" id="PF00651">
    <property type="entry name" value="BTB"/>
    <property type="match status" value="1"/>
</dbReference>
<organism evidence="6">
    <name type="scientific">Schistosoma curassoni</name>
    <dbReference type="NCBI Taxonomy" id="6186"/>
    <lineage>
        <taxon>Eukaryota</taxon>
        <taxon>Metazoa</taxon>
        <taxon>Spiralia</taxon>
        <taxon>Lophotrochozoa</taxon>
        <taxon>Platyhelminthes</taxon>
        <taxon>Trematoda</taxon>
        <taxon>Digenea</taxon>
        <taxon>Strigeidida</taxon>
        <taxon>Schistosomatoidea</taxon>
        <taxon>Schistosomatidae</taxon>
        <taxon>Schistosoma</taxon>
    </lineage>
</organism>
<dbReference type="PANTHER" id="PTHR24412:SF497">
    <property type="entry name" value="KELCH-LIKE PROTEIN 18"/>
    <property type="match status" value="1"/>
</dbReference>
<dbReference type="InterPro" id="IPR000210">
    <property type="entry name" value="BTB/POZ_dom"/>
</dbReference>
<dbReference type="STRING" id="6186.A0A183K2W2"/>
<dbReference type="InterPro" id="IPR011333">
    <property type="entry name" value="SKP1/BTB/POZ_sf"/>
</dbReference>
<reference evidence="4 5" key="2">
    <citation type="submission" date="2018-11" db="EMBL/GenBank/DDBJ databases">
        <authorList>
            <consortium name="Pathogen Informatics"/>
        </authorList>
    </citation>
    <scope>NUCLEOTIDE SEQUENCE [LARGE SCALE GENOMIC DNA]</scope>
    <source>
        <strain evidence="4">Dakar</strain>
        <strain evidence="5">Dakar, Senegal</strain>
    </source>
</reference>
<reference evidence="6" key="1">
    <citation type="submission" date="2016-06" db="UniProtKB">
        <authorList>
            <consortium name="WormBaseParasite"/>
        </authorList>
    </citation>
    <scope>IDENTIFICATION</scope>
</reference>
<dbReference type="SUPFAM" id="SSF54695">
    <property type="entry name" value="POZ domain"/>
    <property type="match status" value="1"/>
</dbReference>
<keyword evidence="2" id="KW-0677">Repeat</keyword>
<evidence type="ECO:0000313" key="6">
    <source>
        <dbReference type="WBParaSite" id="SCUD_0000932601-mRNA-1"/>
    </source>
</evidence>
<evidence type="ECO:0000313" key="5">
    <source>
        <dbReference type="Proteomes" id="UP000279833"/>
    </source>
</evidence>
<dbReference type="InterPro" id="IPR015915">
    <property type="entry name" value="Kelch-typ_b-propeller"/>
</dbReference>
<feature type="domain" description="BTB" evidence="3">
    <location>
        <begin position="43"/>
        <end position="110"/>
    </location>
</feature>
<dbReference type="SMART" id="SM00225">
    <property type="entry name" value="BTB"/>
    <property type="match status" value="1"/>
</dbReference>
<sequence length="814" mass="90085">MSGTSAGVKAKSYLPNSLNFQDREIYKIGFNALDCMRRDGKLCDVTLIADNNRFTAHKIVLAATIPFFNGMFLSNMAESTKSEVTIHGVDACALEAFIGYAYTGLVQINPRNVQSILVGANFLQLNNVRNICCRYISERLTVDIVLPIRNLAQSYLCTDLVSACEAYIYKNFEDIARTTSFFNLEGCELMELLESDELNVSSEERLFHIIMSWVEFETKSNSDTETNSVISESVNVIELPEYYDSNVHSIKPSVSSEIGHRNSCCNGSLRSTHHFHSCHCSTQIFNSKPRTDFLPCLLRRIRLPLIPVSYIFSVISRHDLIRKDIRCRDILDEVRDVLLMSWKTSEFFNCRPRKCQDIFGVIYAVGGWNTDLECHGIVETYHPSLGRWELSESMISKRSRIGVVALNGLLYAIGGFDGNSRLRTTEVYNPKTGKWATVASMICRRSAAGAAAYDGCLYVCGGFDGQTSLRTCEMYIPEQDTWKLISSLNEPRSAGGLVALNGRLYAIGGHNGLAVFSTVECYEKGGDLPKTLSPSSRFETDHQNSGIRQSPINVWYSVANMLHRRCRHGATAFRDRIIVAGGYDGASFLQSVEMFDPTTGPDRNGLHGQWTEISSLSVPRSRVGLAVTAGCLYAIGGYDGSTHLRTVECFKSPIKQNPYELSSTVLQSKFNTLSNLLNKPKISDNCSDHVDGDDDDNNDDGVSCNHHSCSMQSDFESISSCNSTEAVTFVRTTQNGKTMMLEKLKPKPISHQPSIPSASVNINCNGGTSTLSSVIPSSSNPFADWQWSSGPSLIAHEGWVGICVLPFDQSSSVH</sequence>
<dbReference type="OrthoDB" id="45365at2759"/>
<keyword evidence="5" id="KW-1185">Reference proteome</keyword>
<dbReference type="InterPro" id="IPR006652">
    <property type="entry name" value="Kelch_1"/>
</dbReference>
<keyword evidence="1" id="KW-0880">Kelch repeat</keyword>
<evidence type="ECO:0000313" key="4">
    <source>
        <dbReference type="EMBL" id="VDP35150.1"/>
    </source>
</evidence>
<dbReference type="Gene3D" id="1.25.40.420">
    <property type="match status" value="1"/>
</dbReference>
<name>A0A183K2W2_9TREM</name>
<evidence type="ECO:0000259" key="3">
    <source>
        <dbReference type="PROSITE" id="PS50097"/>
    </source>
</evidence>
<dbReference type="WBParaSite" id="SCUD_0000932601-mRNA-1">
    <property type="protein sequence ID" value="SCUD_0000932601-mRNA-1"/>
    <property type="gene ID" value="SCUD_0000932601"/>
</dbReference>
<dbReference type="SMART" id="SM00612">
    <property type="entry name" value="Kelch"/>
    <property type="match status" value="6"/>
</dbReference>
<proteinExistence type="predicted"/>
<dbReference type="PRINTS" id="PR00501">
    <property type="entry name" value="KELCHREPEAT"/>
</dbReference>